<proteinExistence type="predicted"/>
<protein>
    <submittedName>
        <fullName evidence="1">Uncharacterized protein</fullName>
    </submittedName>
</protein>
<organism evidence="1 2">
    <name type="scientific">Undibacterium aquatile</name>
    <dbReference type="NCBI Taxonomy" id="1537398"/>
    <lineage>
        <taxon>Bacteria</taxon>
        <taxon>Pseudomonadati</taxon>
        <taxon>Pseudomonadota</taxon>
        <taxon>Betaproteobacteria</taxon>
        <taxon>Burkholderiales</taxon>
        <taxon>Oxalobacteraceae</taxon>
        <taxon>Undibacterium</taxon>
    </lineage>
</organism>
<gene>
    <name evidence="1" type="ORF">H8K26_17160</name>
</gene>
<dbReference type="RefSeq" id="WP_190481215.1">
    <property type="nucleotide sequence ID" value="NZ_JACOFT010000008.1"/>
</dbReference>
<keyword evidence="2" id="KW-1185">Reference proteome</keyword>
<dbReference type="EMBL" id="JACOFT010000008">
    <property type="protein sequence ID" value="MBC3813174.1"/>
    <property type="molecule type" value="Genomic_DNA"/>
</dbReference>
<comment type="caution">
    <text evidence="1">The sequence shown here is derived from an EMBL/GenBank/DDBJ whole genome shotgun (WGS) entry which is preliminary data.</text>
</comment>
<evidence type="ECO:0000313" key="2">
    <source>
        <dbReference type="Proteomes" id="UP000637632"/>
    </source>
</evidence>
<evidence type="ECO:0000313" key="1">
    <source>
        <dbReference type="EMBL" id="MBC3813174.1"/>
    </source>
</evidence>
<accession>A0ABR6XJT4</accession>
<name>A0ABR6XJT4_9BURK</name>
<reference evidence="1 2" key="1">
    <citation type="submission" date="2020-08" db="EMBL/GenBank/DDBJ databases">
        <title>Novel species isolated from subtropical streams in China.</title>
        <authorList>
            <person name="Lu H."/>
        </authorList>
    </citation>
    <scope>NUCLEOTIDE SEQUENCE [LARGE SCALE GENOMIC DNA]</scope>
    <source>
        <strain evidence="1 2">CCTCC AB 2015119</strain>
    </source>
</reference>
<sequence>MDLYFQHFLNHLGFGFGVSRAVPGIEAYLYGEVIMSFAEDLLDTLGKDARTNEVIGAIDRYALRDVYVDPPFRHYVGSAAKGVDLLFERDNVFDIQIYVQSSKTHSSFQEDLPFQIKSGMTDEQIHILLGEPEAYDEVGSKYTVLEGTAKLTIVYDKSKIVSYLSIRRISAD</sequence>
<dbReference type="Proteomes" id="UP000637632">
    <property type="component" value="Unassembled WGS sequence"/>
</dbReference>